<reference evidence="6 7" key="1">
    <citation type="journal article" date="2010" name="J. Bacteriol.">
        <title>Comparative genomic characterization of Actinobacillus pleuropneumoniae.</title>
        <authorList>
            <person name="Xu Z."/>
            <person name="Chen X."/>
            <person name="Li L."/>
            <person name="Li T."/>
            <person name="Wang S."/>
            <person name="Chen H."/>
            <person name="Zhou R."/>
        </authorList>
    </citation>
    <scope>NUCLEOTIDE SEQUENCE [LARGE SCALE GENOMIC DNA]</scope>
    <source>
        <strain evidence="6 7">Femo</strain>
    </source>
</reference>
<dbReference type="InterPro" id="IPR011010">
    <property type="entry name" value="DNA_brk_join_enz"/>
</dbReference>
<dbReference type="PANTHER" id="PTHR30629">
    <property type="entry name" value="PROPHAGE INTEGRASE"/>
    <property type="match status" value="1"/>
</dbReference>
<name>A0A828PJW8_ACTPL</name>
<keyword evidence="4" id="KW-0233">DNA recombination</keyword>
<evidence type="ECO:0000256" key="4">
    <source>
        <dbReference type="ARBA" id="ARBA00023172"/>
    </source>
</evidence>
<evidence type="ECO:0000256" key="3">
    <source>
        <dbReference type="ARBA" id="ARBA00023125"/>
    </source>
</evidence>
<keyword evidence="2" id="KW-0229">DNA integration</keyword>
<dbReference type="CDD" id="cd00801">
    <property type="entry name" value="INT_P4_C"/>
    <property type="match status" value="1"/>
</dbReference>
<evidence type="ECO:0000313" key="7">
    <source>
        <dbReference type="Proteomes" id="UP000005341"/>
    </source>
</evidence>
<comment type="caution">
    <text evidence="6">The sequence shown here is derived from an EMBL/GenBank/DDBJ whole genome shotgun (WGS) entry which is preliminary data.</text>
</comment>
<dbReference type="SUPFAM" id="SSF56349">
    <property type="entry name" value="DNA breaking-rejoining enzymes"/>
    <property type="match status" value="1"/>
</dbReference>
<dbReference type="InterPro" id="IPR038488">
    <property type="entry name" value="Integrase_DNA-bd_sf"/>
</dbReference>
<dbReference type="InterPro" id="IPR013762">
    <property type="entry name" value="Integrase-like_cat_sf"/>
</dbReference>
<dbReference type="GO" id="GO:0006310">
    <property type="term" value="P:DNA recombination"/>
    <property type="evidence" value="ECO:0007669"/>
    <property type="project" value="UniProtKB-KW"/>
</dbReference>
<dbReference type="Gene3D" id="1.10.150.130">
    <property type="match status" value="1"/>
</dbReference>
<dbReference type="InterPro" id="IPR050808">
    <property type="entry name" value="Phage_Integrase"/>
</dbReference>
<evidence type="ECO:0000313" key="6">
    <source>
        <dbReference type="EMBL" id="EFM92255.1"/>
    </source>
</evidence>
<evidence type="ECO:0000256" key="2">
    <source>
        <dbReference type="ARBA" id="ARBA00022908"/>
    </source>
</evidence>
<dbReference type="PROSITE" id="PS51898">
    <property type="entry name" value="TYR_RECOMBINASE"/>
    <property type="match status" value="1"/>
</dbReference>
<organism evidence="6 7">
    <name type="scientific">Actinobacillus pleuropneumoniae serovar 6 str. Femo</name>
    <dbReference type="NCBI Taxonomy" id="754256"/>
    <lineage>
        <taxon>Bacteria</taxon>
        <taxon>Pseudomonadati</taxon>
        <taxon>Pseudomonadota</taxon>
        <taxon>Gammaproteobacteria</taxon>
        <taxon>Pasteurellales</taxon>
        <taxon>Pasteurellaceae</taxon>
        <taxon>Actinobacillus</taxon>
    </lineage>
</organism>
<dbReference type="Gene3D" id="1.10.443.10">
    <property type="entry name" value="Intergrase catalytic core"/>
    <property type="match status" value="1"/>
</dbReference>
<dbReference type="Gene3D" id="3.30.160.390">
    <property type="entry name" value="Integrase, DNA-binding domain"/>
    <property type="match status" value="1"/>
</dbReference>
<dbReference type="GO" id="GO:0003677">
    <property type="term" value="F:DNA binding"/>
    <property type="evidence" value="ECO:0007669"/>
    <property type="project" value="UniProtKB-KW"/>
</dbReference>
<proteinExistence type="inferred from homology"/>
<dbReference type="Proteomes" id="UP000005341">
    <property type="component" value="Unassembled WGS sequence"/>
</dbReference>
<keyword evidence="3" id="KW-0238">DNA-binding</keyword>
<dbReference type="GO" id="GO:0015074">
    <property type="term" value="P:DNA integration"/>
    <property type="evidence" value="ECO:0007669"/>
    <property type="project" value="UniProtKB-KW"/>
</dbReference>
<dbReference type="EMBL" id="ADOG01000011">
    <property type="protein sequence ID" value="EFM92255.1"/>
    <property type="molecule type" value="Genomic_DNA"/>
</dbReference>
<dbReference type="Pfam" id="PF13356">
    <property type="entry name" value="Arm-DNA-bind_3"/>
    <property type="match status" value="1"/>
</dbReference>
<sequence>MESMPKIVKPLNNTEVEKAKIKSAEYSLSDGYGLYLRVKPSKVKTWIFNYQEPITKRRTNLTIGDYPAISIAEARTIREEYRALLAKGIDPKAHKEEQERQQAEQNDNTFLKLAQLWKEKRSKEVEPLTMAKNWARLENHLFPALGHYAIDKITPPILIKAVKPLNDKGINDTLHRILNLANQILNYGVTVGVLPFNACQNVSDAYHKETQTHHPAIKPSELPKLIADFQNSNRDFLTKVLFKWQLLSMVRPAEAVSIEWAEIDFDKNLWFIPAEKMKKTRKGQFPHTVPLSSQMLKILESLRPITGVNKFVFPHYSQPNKSMSKETITNALRKIGYRGIQDSHGLRSIARTYLEDQAVDFRAAESCLAHRIGNETSQAYNRAEYIELRRPLMQLWGDYCESCGMDLSF</sequence>
<dbReference type="AlphaFoldDB" id="A0A828PJW8"/>
<accession>A0A828PJW8</accession>
<dbReference type="InterPro" id="IPR053876">
    <property type="entry name" value="Phage_int_M"/>
</dbReference>
<gene>
    <name evidence="6" type="ORF">appser6_8350</name>
</gene>
<feature type="domain" description="Tyr recombinase" evidence="5">
    <location>
        <begin position="212"/>
        <end position="393"/>
    </location>
</feature>
<dbReference type="Pfam" id="PF22022">
    <property type="entry name" value="Phage_int_M"/>
    <property type="match status" value="1"/>
</dbReference>
<comment type="similarity">
    <text evidence="1">Belongs to the 'phage' integrase family.</text>
</comment>
<dbReference type="InterPro" id="IPR002104">
    <property type="entry name" value="Integrase_catalytic"/>
</dbReference>
<protein>
    <submittedName>
        <fullName evidence="6">Prophage CP4-57 integrase</fullName>
    </submittedName>
</protein>
<dbReference type="InterPro" id="IPR025166">
    <property type="entry name" value="Integrase_DNA_bind_dom"/>
</dbReference>
<dbReference type="Pfam" id="PF00589">
    <property type="entry name" value="Phage_integrase"/>
    <property type="match status" value="1"/>
</dbReference>
<evidence type="ECO:0000259" key="5">
    <source>
        <dbReference type="PROSITE" id="PS51898"/>
    </source>
</evidence>
<dbReference type="InterPro" id="IPR010998">
    <property type="entry name" value="Integrase_recombinase_N"/>
</dbReference>
<dbReference type="PANTHER" id="PTHR30629:SF6">
    <property type="entry name" value="PROPHAGE INTEGRASE INTA-RELATED"/>
    <property type="match status" value="1"/>
</dbReference>
<evidence type="ECO:0000256" key="1">
    <source>
        <dbReference type="ARBA" id="ARBA00008857"/>
    </source>
</evidence>